<accession>A0A377VVF4</accession>
<organism evidence="1 2">
    <name type="scientific">Klebsiella pneumoniae</name>
    <dbReference type="NCBI Taxonomy" id="573"/>
    <lineage>
        <taxon>Bacteria</taxon>
        <taxon>Pseudomonadati</taxon>
        <taxon>Pseudomonadota</taxon>
        <taxon>Gammaproteobacteria</taxon>
        <taxon>Enterobacterales</taxon>
        <taxon>Enterobacteriaceae</taxon>
        <taxon>Klebsiella/Raoultella group</taxon>
        <taxon>Klebsiella</taxon>
        <taxon>Klebsiella pneumoniae complex</taxon>
    </lineage>
</organism>
<evidence type="ECO:0000313" key="2">
    <source>
        <dbReference type="Proteomes" id="UP000255099"/>
    </source>
</evidence>
<sequence length="31" mass="3386">MFLNVIVIVSPAEANLFGLQEVKSASPLVLW</sequence>
<dbReference type="AlphaFoldDB" id="A0A377VVF4"/>
<reference evidence="1 2" key="1">
    <citation type="submission" date="2018-06" db="EMBL/GenBank/DDBJ databases">
        <authorList>
            <consortium name="Pathogen Informatics"/>
            <person name="Doyle S."/>
        </authorList>
    </citation>
    <scope>NUCLEOTIDE SEQUENCE [LARGE SCALE GENOMIC DNA]</scope>
    <source>
        <strain evidence="1 2">NCTC9637</strain>
    </source>
</reference>
<protein>
    <submittedName>
        <fullName evidence="1">Uncharacterized protein</fullName>
    </submittedName>
</protein>
<name>A0A377VVF4_KLEPN</name>
<dbReference type="EMBL" id="UGLB01000003">
    <property type="protein sequence ID" value="STT45662.1"/>
    <property type="molecule type" value="Genomic_DNA"/>
</dbReference>
<evidence type="ECO:0000313" key="1">
    <source>
        <dbReference type="EMBL" id="STT45662.1"/>
    </source>
</evidence>
<gene>
    <name evidence="1" type="ORF">NCTC9637_00511</name>
</gene>
<dbReference type="Proteomes" id="UP000255099">
    <property type="component" value="Unassembled WGS sequence"/>
</dbReference>
<proteinExistence type="predicted"/>